<dbReference type="PANTHER" id="PTHR43794">
    <property type="entry name" value="AMINOHYDROLASE SSNA-RELATED"/>
    <property type="match status" value="1"/>
</dbReference>
<dbReference type="Gene3D" id="3.20.20.140">
    <property type="entry name" value="Metal-dependent hydrolases"/>
    <property type="match status" value="1"/>
</dbReference>
<evidence type="ECO:0000259" key="2">
    <source>
        <dbReference type="Pfam" id="PF01979"/>
    </source>
</evidence>
<organism evidence="3 4">
    <name type="scientific">Propionigenium maris DSM 9537</name>
    <dbReference type="NCBI Taxonomy" id="1123000"/>
    <lineage>
        <taxon>Bacteria</taxon>
        <taxon>Fusobacteriati</taxon>
        <taxon>Fusobacteriota</taxon>
        <taxon>Fusobacteriia</taxon>
        <taxon>Fusobacteriales</taxon>
        <taxon>Fusobacteriaceae</taxon>
        <taxon>Propionigenium</taxon>
    </lineage>
</organism>
<accession>A0A9W6GIT4</accession>
<dbReference type="InterPro" id="IPR050287">
    <property type="entry name" value="MTA/SAH_deaminase"/>
</dbReference>
<dbReference type="SUPFAM" id="SSF51556">
    <property type="entry name" value="Metallo-dependent hydrolases"/>
    <property type="match status" value="1"/>
</dbReference>
<keyword evidence="1" id="KW-0378">Hydrolase</keyword>
<proteinExistence type="predicted"/>
<evidence type="ECO:0000256" key="1">
    <source>
        <dbReference type="ARBA" id="ARBA00022801"/>
    </source>
</evidence>
<dbReference type="NCBIfam" id="TIGR03314">
    <property type="entry name" value="Se_ssnA"/>
    <property type="match status" value="1"/>
</dbReference>
<sequence length="444" mass="49608">MFIIGNGRLITHDELNPFFHNGAVVVEGNKVIEVGETESIRKKYPEDEFIDARGQLIMPGMINTHHHIYSAFARGMTSTGPAPKNFVDILENMWWKVDKNLELEDVKYSALTTYIDSVKNGVTTVFDHHASPMAAKDSLFTIAEAAKEIGIRTCLCYEVSDRDGIEILEEGIKENTDFIRHYNTGDQNMIKGMFGMHASFTLSSESLDKCVKAMEGLDAGYHIHTAEAIDDLYDSQEKYSKRVVERLDEYGLLGEKSIAVHCIHVDEVEMGILKRNGTQVVHNPESNMGNAVGCSPALELISKGINVGLGTDGYTSDMFESMKVANIIHKHVKKDPAVAWGETPQMVFENNRRIVAKYFEGNIGVLKEGAVADIIVADYDPLTPMDETNYNGHILFGLMGRSVNTTIIDGKIVMKDRKLVGIDEERVMKESREHASKMWQRLNG</sequence>
<dbReference type="InterPro" id="IPR032466">
    <property type="entry name" value="Metal_Hydrolase"/>
</dbReference>
<name>A0A9W6GIT4_9FUSO</name>
<dbReference type="InterPro" id="IPR017700">
    <property type="entry name" value="Aminohydrolase_SsnA"/>
</dbReference>
<protein>
    <submittedName>
        <fullName evidence="3">Chlorohydrolase</fullName>
    </submittedName>
</protein>
<dbReference type="SUPFAM" id="SSF51338">
    <property type="entry name" value="Composite domain of metallo-dependent hydrolases"/>
    <property type="match status" value="1"/>
</dbReference>
<dbReference type="Gene3D" id="2.30.40.10">
    <property type="entry name" value="Urease, subunit C, domain 1"/>
    <property type="match status" value="1"/>
</dbReference>
<dbReference type="InterPro" id="IPR006680">
    <property type="entry name" value="Amidohydro-rel"/>
</dbReference>
<dbReference type="Pfam" id="PF01979">
    <property type="entry name" value="Amidohydro_1"/>
    <property type="match status" value="1"/>
</dbReference>
<gene>
    <name evidence="3" type="ORF">PM10SUCC1_01560</name>
</gene>
<dbReference type="PANTHER" id="PTHR43794:SF11">
    <property type="entry name" value="AMIDOHYDROLASE-RELATED DOMAIN-CONTAINING PROTEIN"/>
    <property type="match status" value="1"/>
</dbReference>
<dbReference type="InterPro" id="IPR011059">
    <property type="entry name" value="Metal-dep_hydrolase_composite"/>
</dbReference>
<dbReference type="RefSeq" id="WP_281832437.1">
    <property type="nucleotide sequence ID" value="NZ_BSDY01000001.1"/>
</dbReference>
<feature type="domain" description="Amidohydrolase-related" evidence="2">
    <location>
        <begin position="57"/>
        <end position="413"/>
    </location>
</feature>
<dbReference type="EMBL" id="BSDY01000001">
    <property type="protein sequence ID" value="GLI54641.1"/>
    <property type="molecule type" value="Genomic_DNA"/>
</dbReference>
<comment type="caution">
    <text evidence="3">The sequence shown here is derived from an EMBL/GenBank/DDBJ whole genome shotgun (WGS) entry which is preliminary data.</text>
</comment>
<dbReference type="AlphaFoldDB" id="A0A9W6GIT4"/>
<evidence type="ECO:0000313" key="4">
    <source>
        <dbReference type="Proteomes" id="UP001144471"/>
    </source>
</evidence>
<keyword evidence="4" id="KW-1185">Reference proteome</keyword>
<dbReference type="NCBIfam" id="NF005540">
    <property type="entry name" value="PRK07203.1"/>
    <property type="match status" value="1"/>
</dbReference>
<reference evidence="3" key="1">
    <citation type="submission" date="2022-12" db="EMBL/GenBank/DDBJ databases">
        <title>Reference genome sequencing for broad-spectrum identification of bacterial and archaeal isolates by mass spectrometry.</title>
        <authorList>
            <person name="Sekiguchi Y."/>
            <person name="Tourlousse D.M."/>
        </authorList>
    </citation>
    <scope>NUCLEOTIDE SEQUENCE</scope>
    <source>
        <strain evidence="3">10succ1</strain>
    </source>
</reference>
<dbReference type="CDD" id="cd01298">
    <property type="entry name" value="ATZ_TRZ_like"/>
    <property type="match status" value="1"/>
</dbReference>
<dbReference type="GO" id="GO:0016810">
    <property type="term" value="F:hydrolase activity, acting on carbon-nitrogen (but not peptide) bonds"/>
    <property type="evidence" value="ECO:0007669"/>
    <property type="project" value="InterPro"/>
</dbReference>
<dbReference type="GO" id="GO:0046872">
    <property type="term" value="F:metal ion binding"/>
    <property type="evidence" value="ECO:0007669"/>
    <property type="project" value="UniProtKB-KW"/>
</dbReference>
<evidence type="ECO:0000313" key="3">
    <source>
        <dbReference type="EMBL" id="GLI54641.1"/>
    </source>
</evidence>
<dbReference type="Proteomes" id="UP001144471">
    <property type="component" value="Unassembled WGS sequence"/>
</dbReference>